<sequence length="127" mass="14670">MEIKGGKLRLKEILSIDTYYKNFRSIKKLNINFVDQILTLDGRKKLFKMNKRIKELNGLKAYIYIDGSVINSGTENIADNWITTAKAETLAFLLALLAEIMIFQCWPELSHSFDEKIPLTMRKPSDL</sequence>
<evidence type="ECO:0000313" key="1">
    <source>
        <dbReference type="EMBL" id="PKK77668.1"/>
    </source>
</evidence>
<gene>
    <name evidence="1" type="ORF">RhiirC2_706433</name>
</gene>
<name>A0A2N1NUV4_9GLOM</name>
<dbReference type="VEuPathDB" id="FungiDB:FUN_008000"/>
<comment type="caution">
    <text evidence="1">The sequence shown here is derived from an EMBL/GenBank/DDBJ whole genome shotgun (WGS) entry which is preliminary data.</text>
</comment>
<organism evidence="1 2">
    <name type="scientific">Rhizophagus irregularis</name>
    <dbReference type="NCBI Taxonomy" id="588596"/>
    <lineage>
        <taxon>Eukaryota</taxon>
        <taxon>Fungi</taxon>
        <taxon>Fungi incertae sedis</taxon>
        <taxon>Mucoromycota</taxon>
        <taxon>Glomeromycotina</taxon>
        <taxon>Glomeromycetes</taxon>
        <taxon>Glomerales</taxon>
        <taxon>Glomeraceae</taxon>
        <taxon>Rhizophagus</taxon>
    </lineage>
</organism>
<dbReference type="Proteomes" id="UP000233469">
    <property type="component" value="Unassembled WGS sequence"/>
</dbReference>
<dbReference type="AlphaFoldDB" id="A0A2N1NUV4"/>
<evidence type="ECO:0000313" key="2">
    <source>
        <dbReference type="Proteomes" id="UP000233469"/>
    </source>
</evidence>
<reference evidence="1 2" key="2">
    <citation type="submission" date="2017-10" db="EMBL/GenBank/DDBJ databases">
        <title>Extensive intraspecific genome diversity in a model arbuscular mycorrhizal fungus.</title>
        <authorList>
            <person name="Chen E.C.H."/>
            <person name="Morin E."/>
            <person name="Baudet D."/>
            <person name="Noel J."/>
            <person name="Ndikumana S."/>
            <person name="Charron P."/>
            <person name="St-Onge C."/>
            <person name="Giorgi J."/>
            <person name="Grigoriev I.V."/>
            <person name="Roux C."/>
            <person name="Martin F.M."/>
            <person name="Corradi N."/>
        </authorList>
    </citation>
    <scope>NUCLEOTIDE SEQUENCE [LARGE SCALE GENOMIC DNA]</scope>
    <source>
        <strain evidence="1 2">C2</strain>
    </source>
</reference>
<proteinExistence type="predicted"/>
<accession>A0A2N1NUV4</accession>
<protein>
    <submittedName>
        <fullName evidence="1">Uncharacterized protein</fullName>
    </submittedName>
</protein>
<reference evidence="1 2" key="1">
    <citation type="submission" date="2016-04" db="EMBL/GenBank/DDBJ databases">
        <title>Genome analyses suggest a sexual origin of heterokaryosis in a supposedly ancient asexual fungus.</title>
        <authorList>
            <person name="Ropars J."/>
            <person name="Sedzielewska K."/>
            <person name="Noel J."/>
            <person name="Charron P."/>
            <person name="Farinelli L."/>
            <person name="Marton T."/>
            <person name="Kruger M."/>
            <person name="Pelin A."/>
            <person name="Brachmann A."/>
            <person name="Corradi N."/>
        </authorList>
    </citation>
    <scope>NUCLEOTIDE SEQUENCE [LARGE SCALE GENOMIC DNA]</scope>
    <source>
        <strain evidence="1 2">C2</strain>
    </source>
</reference>
<dbReference type="EMBL" id="LLXL01000118">
    <property type="protein sequence ID" value="PKK77668.1"/>
    <property type="molecule type" value="Genomic_DNA"/>
</dbReference>